<dbReference type="SUPFAM" id="SSF51306">
    <property type="entry name" value="LexA/Signal peptidase"/>
    <property type="match status" value="1"/>
</dbReference>
<dbReference type="CDD" id="cd00093">
    <property type="entry name" value="HTH_XRE"/>
    <property type="match status" value="1"/>
</dbReference>
<keyword evidence="3" id="KW-0804">Transcription</keyword>
<gene>
    <name evidence="5" type="ORF">POF45_22000</name>
</gene>
<feature type="domain" description="HTH cro/C1-type" evidence="4">
    <location>
        <begin position="7"/>
        <end position="60"/>
    </location>
</feature>
<evidence type="ECO:0000313" key="6">
    <source>
        <dbReference type="Proteomes" id="UP001159100"/>
    </source>
</evidence>
<name>A0ABT6QT55_9PSED</name>
<dbReference type="Gene3D" id="2.10.109.10">
    <property type="entry name" value="Umud Fragment, subunit A"/>
    <property type="match status" value="1"/>
</dbReference>
<sequence>MNYSQRIKAARSHAGLTQSELARLVGIDQTSISNLERGKSQGSSHTASIAKACGVSAIWLEAGLGEMTSDYAIIDRPTPSNAQAVGPFNIWDHETPLDESEIYLPFLKEVPGTPDNPRHTVVLASDHKIRFDRQILKRQGINTEDAVCVTVVGNNMEPIMPDGSTVAIDMANTDVIDGKIYAIDHDGQLRVVVLYRLRQGGVRLRSYNRDEHPDEVYSLEETIETKLIILGKAFWYSVIL</sequence>
<dbReference type="Gene3D" id="1.10.260.40">
    <property type="entry name" value="lambda repressor-like DNA-binding domains"/>
    <property type="match status" value="1"/>
</dbReference>
<evidence type="ECO:0000313" key="5">
    <source>
        <dbReference type="EMBL" id="MDI2594082.1"/>
    </source>
</evidence>
<evidence type="ECO:0000256" key="1">
    <source>
        <dbReference type="ARBA" id="ARBA00023015"/>
    </source>
</evidence>
<dbReference type="Pfam" id="PF01381">
    <property type="entry name" value="HTH_3"/>
    <property type="match status" value="1"/>
</dbReference>
<protein>
    <submittedName>
        <fullName evidence="5">Helix-turn-helix transcriptional regulator</fullName>
    </submittedName>
</protein>
<dbReference type="RefSeq" id="WP_282316721.1">
    <property type="nucleotide sequence ID" value="NZ_JARBWL010000002.1"/>
</dbReference>
<dbReference type="InterPro" id="IPR036286">
    <property type="entry name" value="LexA/Signal_pep-like_sf"/>
</dbReference>
<dbReference type="CDD" id="cd06529">
    <property type="entry name" value="S24_LexA-like"/>
    <property type="match status" value="1"/>
</dbReference>
<dbReference type="PROSITE" id="PS50943">
    <property type="entry name" value="HTH_CROC1"/>
    <property type="match status" value="1"/>
</dbReference>
<accession>A0ABT6QT55</accession>
<dbReference type="EMBL" id="JARBWL010000002">
    <property type="protein sequence ID" value="MDI2594082.1"/>
    <property type="molecule type" value="Genomic_DNA"/>
</dbReference>
<dbReference type="InterPro" id="IPR015927">
    <property type="entry name" value="Peptidase_S24_S26A/B/C"/>
</dbReference>
<organism evidence="5 6">
    <name type="scientific">Pseudomonas fungipugnans</name>
    <dbReference type="NCBI Taxonomy" id="3024217"/>
    <lineage>
        <taxon>Bacteria</taxon>
        <taxon>Pseudomonadati</taxon>
        <taxon>Pseudomonadota</taxon>
        <taxon>Gammaproteobacteria</taxon>
        <taxon>Pseudomonadales</taxon>
        <taxon>Pseudomonadaceae</taxon>
        <taxon>Pseudomonas</taxon>
    </lineage>
</organism>
<comment type="caution">
    <text evidence="5">The sequence shown here is derived from an EMBL/GenBank/DDBJ whole genome shotgun (WGS) entry which is preliminary data.</text>
</comment>
<keyword evidence="2" id="KW-0238">DNA-binding</keyword>
<keyword evidence="1" id="KW-0805">Transcription regulation</keyword>
<dbReference type="InterPro" id="IPR001387">
    <property type="entry name" value="Cro/C1-type_HTH"/>
</dbReference>
<dbReference type="InterPro" id="IPR010982">
    <property type="entry name" value="Lambda_DNA-bd_dom_sf"/>
</dbReference>
<dbReference type="SMART" id="SM00530">
    <property type="entry name" value="HTH_XRE"/>
    <property type="match status" value="1"/>
</dbReference>
<dbReference type="PANTHER" id="PTHR40661:SF2">
    <property type="entry name" value="HTH-TYPE TRANSCRIPTIONAL REGULATOR PRTR"/>
    <property type="match status" value="1"/>
</dbReference>
<dbReference type="Pfam" id="PF00717">
    <property type="entry name" value="Peptidase_S24"/>
    <property type="match status" value="1"/>
</dbReference>
<evidence type="ECO:0000256" key="3">
    <source>
        <dbReference type="ARBA" id="ARBA00023163"/>
    </source>
</evidence>
<reference evidence="5 6" key="1">
    <citation type="submission" date="2023-02" db="EMBL/GenBank/DDBJ databases">
        <title>Pseudomonas chrutzelriedensis sp. nov., a potently antifungal strain isolated from moss.</title>
        <authorList>
            <person name="Schnyder A."/>
            <person name="Kalawong R."/>
            <person name="Eberl L."/>
            <person name="Agnoli K."/>
        </authorList>
    </citation>
    <scope>NUCLEOTIDE SEQUENCE [LARGE SCALE GENOMIC DNA]</scope>
    <source>
        <strain evidence="5 6">681</strain>
    </source>
</reference>
<dbReference type="SUPFAM" id="SSF47413">
    <property type="entry name" value="lambda repressor-like DNA-binding domains"/>
    <property type="match status" value="1"/>
</dbReference>
<proteinExistence type="predicted"/>
<evidence type="ECO:0000256" key="2">
    <source>
        <dbReference type="ARBA" id="ARBA00023125"/>
    </source>
</evidence>
<evidence type="ECO:0000259" key="4">
    <source>
        <dbReference type="PROSITE" id="PS50943"/>
    </source>
</evidence>
<dbReference type="PANTHER" id="PTHR40661">
    <property type="match status" value="1"/>
</dbReference>
<dbReference type="Proteomes" id="UP001159100">
    <property type="component" value="Unassembled WGS sequence"/>
</dbReference>
<keyword evidence="6" id="KW-1185">Reference proteome</keyword>
<dbReference type="InterPro" id="IPR039418">
    <property type="entry name" value="LexA-like"/>
</dbReference>